<evidence type="ECO:0000256" key="2">
    <source>
        <dbReference type="ARBA" id="ARBA00012637"/>
    </source>
</evidence>
<dbReference type="GO" id="GO:0005739">
    <property type="term" value="C:mitochondrion"/>
    <property type="evidence" value="ECO:0007669"/>
    <property type="project" value="TreeGrafter"/>
</dbReference>
<dbReference type="AlphaFoldDB" id="A0A0C9VSB0"/>
<gene>
    <name evidence="9" type="ORF">HYDPIDRAFT_116782</name>
</gene>
<comment type="catalytic activity">
    <reaction evidence="7">
        <text>a quinone + NADH + H(+) = a quinol + NAD(+)</text>
        <dbReference type="Rhea" id="RHEA:46160"/>
        <dbReference type="ChEBI" id="CHEBI:15378"/>
        <dbReference type="ChEBI" id="CHEBI:24646"/>
        <dbReference type="ChEBI" id="CHEBI:57540"/>
        <dbReference type="ChEBI" id="CHEBI:57945"/>
        <dbReference type="ChEBI" id="CHEBI:132124"/>
        <dbReference type="EC" id="1.6.5.9"/>
    </reaction>
</comment>
<keyword evidence="6" id="KW-0520">NAD</keyword>
<name>A0A0C9VSB0_9AGAM</name>
<comment type="similarity">
    <text evidence="1">Belongs to the NADH dehydrogenase family.</text>
</comment>
<evidence type="ECO:0000256" key="4">
    <source>
        <dbReference type="ARBA" id="ARBA00022827"/>
    </source>
</evidence>
<dbReference type="EC" id="1.6.5.9" evidence="2"/>
<dbReference type="Proteomes" id="UP000053820">
    <property type="component" value="Unassembled WGS sequence"/>
</dbReference>
<dbReference type="GO" id="GO:0050136">
    <property type="term" value="F:NADH dehydrogenase (quinone) (non-electrogenic) activity"/>
    <property type="evidence" value="ECO:0007669"/>
    <property type="project" value="UniProtKB-EC"/>
</dbReference>
<dbReference type="HOGENOM" id="CLU_2922889_0_0_1"/>
<keyword evidence="4" id="KW-0274">FAD</keyword>
<keyword evidence="5" id="KW-0560">Oxidoreductase</keyword>
<evidence type="ECO:0000256" key="3">
    <source>
        <dbReference type="ARBA" id="ARBA00022630"/>
    </source>
</evidence>
<evidence type="ECO:0000256" key="1">
    <source>
        <dbReference type="ARBA" id="ARBA00005272"/>
    </source>
</evidence>
<dbReference type="OrthoDB" id="3244603at2759"/>
<organism evidence="9 10">
    <name type="scientific">Hydnomerulius pinastri MD-312</name>
    <dbReference type="NCBI Taxonomy" id="994086"/>
    <lineage>
        <taxon>Eukaryota</taxon>
        <taxon>Fungi</taxon>
        <taxon>Dikarya</taxon>
        <taxon>Basidiomycota</taxon>
        <taxon>Agaricomycotina</taxon>
        <taxon>Agaricomycetes</taxon>
        <taxon>Agaricomycetidae</taxon>
        <taxon>Boletales</taxon>
        <taxon>Boletales incertae sedis</taxon>
        <taxon>Leucogyrophana</taxon>
    </lineage>
</organism>
<evidence type="ECO:0000256" key="5">
    <source>
        <dbReference type="ARBA" id="ARBA00023002"/>
    </source>
</evidence>
<protein>
    <recommendedName>
        <fullName evidence="2">NADH:ubiquinone reductase (non-electrogenic)</fullName>
        <ecNumber evidence="2">1.6.5.9</ecNumber>
    </recommendedName>
</protein>
<comment type="catalytic activity">
    <reaction evidence="8">
        <text>a ubiquinone + NADH + H(+) = a ubiquinol + NAD(+)</text>
        <dbReference type="Rhea" id="RHEA:23152"/>
        <dbReference type="Rhea" id="RHEA-COMP:9565"/>
        <dbReference type="Rhea" id="RHEA-COMP:9566"/>
        <dbReference type="ChEBI" id="CHEBI:15378"/>
        <dbReference type="ChEBI" id="CHEBI:16389"/>
        <dbReference type="ChEBI" id="CHEBI:17976"/>
        <dbReference type="ChEBI" id="CHEBI:57540"/>
        <dbReference type="ChEBI" id="CHEBI:57945"/>
    </reaction>
</comment>
<evidence type="ECO:0000256" key="7">
    <source>
        <dbReference type="ARBA" id="ARBA00047599"/>
    </source>
</evidence>
<evidence type="ECO:0000313" key="9">
    <source>
        <dbReference type="EMBL" id="KIJ60740.1"/>
    </source>
</evidence>
<evidence type="ECO:0000313" key="10">
    <source>
        <dbReference type="Proteomes" id="UP000053820"/>
    </source>
</evidence>
<proteinExistence type="inferred from homology"/>
<accession>A0A0C9VSB0</accession>
<keyword evidence="3" id="KW-0285">Flavoprotein</keyword>
<evidence type="ECO:0000256" key="8">
    <source>
        <dbReference type="ARBA" id="ARBA00049010"/>
    </source>
</evidence>
<dbReference type="EMBL" id="KN839869">
    <property type="protein sequence ID" value="KIJ60740.1"/>
    <property type="molecule type" value="Genomic_DNA"/>
</dbReference>
<dbReference type="Gene3D" id="3.50.50.100">
    <property type="match status" value="1"/>
</dbReference>
<dbReference type="PANTHER" id="PTHR43706">
    <property type="entry name" value="NADH DEHYDROGENASE"/>
    <property type="match status" value="1"/>
</dbReference>
<dbReference type="PANTHER" id="PTHR43706:SF47">
    <property type="entry name" value="EXTERNAL NADH-UBIQUINONE OXIDOREDUCTASE 1, MITOCHONDRIAL-RELATED"/>
    <property type="match status" value="1"/>
</dbReference>
<dbReference type="InterPro" id="IPR045024">
    <property type="entry name" value="NDH-2"/>
</dbReference>
<sequence length="61" mass="6676">MQRQFLDCVEKAAFPGTSEEKKKRSLHMVVVGGGPTGIALTGELHDFLQVYLCYQACRGCG</sequence>
<keyword evidence="10" id="KW-1185">Reference proteome</keyword>
<reference evidence="9 10" key="1">
    <citation type="submission" date="2014-04" db="EMBL/GenBank/DDBJ databases">
        <title>Evolutionary Origins and Diversification of the Mycorrhizal Mutualists.</title>
        <authorList>
            <consortium name="DOE Joint Genome Institute"/>
            <consortium name="Mycorrhizal Genomics Consortium"/>
            <person name="Kohler A."/>
            <person name="Kuo A."/>
            <person name="Nagy L.G."/>
            <person name="Floudas D."/>
            <person name="Copeland A."/>
            <person name="Barry K.W."/>
            <person name="Cichocki N."/>
            <person name="Veneault-Fourrey C."/>
            <person name="LaButti K."/>
            <person name="Lindquist E.A."/>
            <person name="Lipzen A."/>
            <person name="Lundell T."/>
            <person name="Morin E."/>
            <person name="Murat C."/>
            <person name="Riley R."/>
            <person name="Ohm R."/>
            <person name="Sun H."/>
            <person name="Tunlid A."/>
            <person name="Henrissat B."/>
            <person name="Grigoriev I.V."/>
            <person name="Hibbett D.S."/>
            <person name="Martin F."/>
        </authorList>
    </citation>
    <scope>NUCLEOTIDE SEQUENCE [LARGE SCALE GENOMIC DNA]</scope>
    <source>
        <strain evidence="9 10">MD-312</strain>
    </source>
</reference>
<evidence type="ECO:0000256" key="6">
    <source>
        <dbReference type="ARBA" id="ARBA00023027"/>
    </source>
</evidence>